<feature type="region of interest" description="Disordered" evidence="1">
    <location>
        <begin position="69"/>
        <end position="90"/>
    </location>
</feature>
<evidence type="ECO:0000313" key="3">
    <source>
        <dbReference type="Proteomes" id="UP001586593"/>
    </source>
</evidence>
<name>A0ABR3Y2X6_9PEZI</name>
<reference evidence="2 3" key="1">
    <citation type="journal article" date="2024" name="Commun. Biol.">
        <title>Comparative genomic analysis of thermophilic fungi reveals convergent evolutionary adaptations and gene losses.</title>
        <authorList>
            <person name="Steindorff A.S."/>
            <person name="Aguilar-Pontes M.V."/>
            <person name="Robinson A.J."/>
            <person name="Andreopoulos B."/>
            <person name="LaButti K."/>
            <person name="Kuo A."/>
            <person name="Mondo S."/>
            <person name="Riley R."/>
            <person name="Otillar R."/>
            <person name="Haridas S."/>
            <person name="Lipzen A."/>
            <person name="Grimwood J."/>
            <person name="Schmutz J."/>
            <person name="Clum A."/>
            <person name="Reid I.D."/>
            <person name="Moisan M.C."/>
            <person name="Butler G."/>
            <person name="Nguyen T.T.M."/>
            <person name="Dewar K."/>
            <person name="Conant G."/>
            <person name="Drula E."/>
            <person name="Henrissat B."/>
            <person name="Hansel C."/>
            <person name="Singer S."/>
            <person name="Hutchinson M.I."/>
            <person name="de Vries R.P."/>
            <person name="Natvig D.O."/>
            <person name="Powell A.J."/>
            <person name="Tsang A."/>
            <person name="Grigoriev I.V."/>
        </authorList>
    </citation>
    <scope>NUCLEOTIDE SEQUENCE [LARGE SCALE GENOMIC DNA]</scope>
    <source>
        <strain evidence="2 3">ATCC 24622</strain>
    </source>
</reference>
<proteinExistence type="predicted"/>
<keyword evidence="3" id="KW-1185">Reference proteome</keyword>
<accession>A0ABR3Y2X6</accession>
<gene>
    <name evidence="2" type="ORF">VTK73DRAFT_2503</name>
</gene>
<comment type="caution">
    <text evidence="2">The sequence shown here is derived from an EMBL/GenBank/DDBJ whole genome shotgun (WGS) entry which is preliminary data.</text>
</comment>
<evidence type="ECO:0000313" key="2">
    <source>
        <dbReference type="EMBL" id="KAL1882094.1"/>
    </source>
</evidence>
<feature type="compositionally biased region" description="Polar residues" evidence="1">
    <location>
        <begin position="73"/>
        <end position="90"/>
    </location>
</feature>
<organism evidence="2 3">
    <name type="scientific">Phialemonium thermophilum</name>
    <dbReference type="NCBI Taxonomy" id="223376"/>
    <lineage>
        <taxon>Eukaryota</taxon>
        <taxon>Fungi</taxon>
        <taxon>Dikarya</taxon>
        <taxon>Ascomycota</taxon>
        <taxon>Pezizomycotina</taxon>
        <taxon>Sordariomycetes</taxon>
        <taxon>Sordariomycetidae</taxon>
        <taxon>Cephalothecales</taxon>
        <taxon>Cephalothecaceae</taxon>
        <taxon>Phialemonium</taxon>
    </lineage>
</organism>
<evidence type="ECO:0000256" key="1">
    <source>
        <dbReference type="SAM" id="MobiDB-lite"/>
    </source>
</evidence>
<dbReference type="EMBL" id="JAZHXJ010000017">
    <property type="protein sequence ID" value="KAL1882094.1"/>
    <property type="molecule type" value="Genomic_DNA"/>
</dbReference>
<dbReference type="Proteomes" id="UP001586593">
    <property type="component" value="Unassembled WGS sequence"/>
</dbReference>
<protein>
    <submittedName>
        <fullName evidence="2">Uncharacterized protein</fullName>
    </submittedName>
</protein>
<sequence length="90" mass="9389">MADSEALIAAAVARVSEDLEFLVARGVIPGFVMRAFLSDIELRLAALPSSARICRDSGCNEDCLIDSEDDNADSSVVGTDQISGNSLGAI</sequence>